<evidence type="ECO:0000256" key="4">
    <source>
        <dbReference type="ARBA" id="ARBA00022729"/>
    </source>
</evidence>
<evidence type="ECO:0000313" key="12">
    <source>
        <dbReference type="EMBL" id="TCL06932.1"/>
    </source>
</evidence>
<feature type="region of interest" description="LT domain" evidence="9">
    <location>
        <begin position="296"/>
        <end position="537"/>
    </location>
</feature>
<dbReference type="Gene3D" id="3.40.190.10">
    <property type="entry name" value="Periplasmic binding protein-like II"/>
    <property type="match status" value="2"/>
</dbReference>
<dbReference type="EMBL" id="SJOI01000001">
    <property type="protein sequence ID" value="TCL06932.1"/>
    <property type="molecule type" value="Genomic_DNA"/>
</dbReference>
<dbReference type="CDD" id="cd13403">
    <property type="entry name" value="MLTF-like"/>
    <property type="match status" value="1"/>
</dbReference>
<dbReference type="PANTHER" id="PTHR35936:SF32">
    <property type="entry name" value="MEMBRANE-BOUND LYTIC MUREIN TRANSGLYCOSYLASE F"/>
    <property type="match status" value="1"/>
</dbReference>
<dbReference type="NCBIfam" id="NF008112">
    <property type="entry name" value="PRK10859.1"/>
    <property type="match status" value="1"/>
</dbReference>
<dbReference type="Pfam" id="PF00497">
    <property type="entry name" value="SBP_bac_3"/>
    <property type="match status" value="1"/>
</dbReference>
<comment type="function">
    <text evidence="9">Murein-degrading enzyme that degrades murein glycan strands and insoluble, high-molecular weight murein sacculi, with the concomitant formation of a 1,6-anhydromuramoyl product. Lytic transglycosylases (LTs) play an integral role in the metabolism of the peptidoglycan (PG) sacculus. Their lytic action creates space within the PG sacculus to allow for its expansion as well as for the insertion of various structures such as secretion systems and flagella.</text>
</comment>
<dbReference type="Gene3D" id="1.10.530.10">
    <property type="match status" value="1"/>
</dbReference>
<dbReference type="HAMAP" id="MF_02016">
    <property type="entry name" value="MltF"/>
    <property type="match status" value="1"/>
</dbReference>
<evidence type="ECO:0000256" key="10">
    <source>
        <dbReference type="SAM" id="Phobius"/>
    </source>
</evidence>
<evidence type="ECO:0000313" key="13">
    <source>
        <dbReference type="Proteomes" id="UP000294555"/>
    </source>
</evidence>
<dbReference type="InterPro" id="IPR008258">
    <property type="entry name" value="Transglycosylase_SLT_dom_1"/>
</dbReference>
<dbReference type="CDD" id="cd01009">
    <property type="entry name" value="PBP2_YfhD_N"/>
    <property type="match status" value="1"/>
</dbReference>
<keyword evidence="13" id="KW-1185">Reference proteome</keyword>
<dbReference type="SUPFAM" id="SSF53850">
    <property type="entry name" value="Periplasmic binding protein-like II"/>
    <property type="match status" value="1"/>
</dbReference>
<evidence type="ECO:0000256" key="6">
    <source>
        <dbReference type="ARBA" id="ARBA00023237"/>
    </source>
</evidence>
<feature type="domain" description="Solute-binding protein family 3/N-terminal" evidence="11">
    <location>
        <begin position="71"/>
        <end position="295"/>
    </location>
</feature>
<dbReference type="EC" id="4.2.2.n1" evidence="9"/>
<evidence type="ECO:0000259" key="11">
    <source>
        <dbReference type="SMART" id="SM00062"/>
    </source>
</evidence>
<dbReference type="PROSITE" id="PS00922">
    <property type="entry name" value="TRANSGLYCOSYLASE"/>
    <property type="match status" value="1"/>
</dbReference>
<evidence type="ECO:0000256" key="2">
    <source>
        <dbReference type="ARBA" id="ARBA00007734"/>
    </source>
</evidence>
<comment type="domain">
    <text evidence="9">The N-terminal domain does not have lytic activity and probably modulates enzymatic activity. The C-terminal domain is the catalytic active domain.</text>
</comment>
<keyword evidence="4 9" id="KW-0732">Signal</keyword>
<organism evidence="12 13">
    <name type="scientific">Sodalis ligni</name>
    <dbReference type="NCBI Taxonomy" id="2697027"/>
    <lineage>
        <taxon>Bacteria</taxon>
        <taxon>Pseudomonadati</taxon>
        <taxon>Pseudomonadota</taxon>
        <taxon>Gammaproteobacteria</taxon>
        <taxon>Enterobacterales</taxon>
        <taxon>Bruguierivoracaceae</taxon>
        <taxon>Sodalis</taxon>
    </lineage>
</organism>
<dbReference type="Pfam" id="PF01464">
    <property type="entry name" value="SLT"/>
    <property type="match status" value="1"/>
</dbReference>
<evidence type="ECO:0000256" key="1">
    <source>
        <dbReference type="ARBA" id="ARBA00001420"/>
    </source>
</evidence>
<comment type="similarity">
    <text evidence="9">In the C-terminal section; belongs to the transglycosylase Slt family.</text>
</comment>
<evidence type="ECO:0000256" key="9">
    <source>
        <dbReference type="HAMAP-Rule" id="MF_02016"/>
    </source>
</evidence>
<sequence>MPRHQGENDNDFAVRDSRDCTPARDNYLKRLKLNYVVIGAITALLTWALWFNVPWHGMQDDVLSQIKARGTLRVSTIDAPLSYTTTNHQPSGFDYELAKRFADYLGVKLVIRQRGTLNELFDDLDNDDADMLAAGLIYNKERLQRYATGPANYYVSQQLVYRLGQPRPKNLGALQGRLAVTSGSAHISLLRAMKEKKYPQLAWEVSSDLGSKALLEQVAEGKLDYTLADSATIGLLQRIHPQLAVAFDVSDEEPVTWYLPKKNSDNLSAALLDFYHGLNEEGIIARLEEKYLGHVGSFDYVDTKTFLSSIDATLPALQSLFQQYATEIDWKLLAAISYQESHWDPLAVSPTGVRGLMMLTRATADSLGINDRQDAEQSIRGGALYLSHMMQKVPETIPEDEKIWFALTAYNMGYAHMLDARALTAKQKGNPDSWVDVKLRLPMLSQPRYYQQTTYGYARGQQAYDYVENIRRYEMSLVGYLQEKDKEKDKETEKVKTLQAAQTIPQPPSSFPVVTSQFSGLTAVPSGMAPVLAKASP</sequence>
<dbReference type="InterPro" id="IPR001638">
    <property type="entry name" value="Solute-binding_3/MltF_N"/>
</dbReference>
<keyword evidence="10" id="KW-0812">Transmembrane</keyword>
<keyword evidence="5 9" id="KW-0472">Membrane</keyword>
<dbReference type="GO" id="GO:0009253">
    <property type="term" value="P:peptidoglycan catabolic process"/>
    <property type="evidence" value="ECO:0007669"/>
    <property type="project" value="TreeGrafter"/>
</dbReference>
<proteinExistence type="inferred from homology"/>
<dbReference type="InterPro" id="IPR023346">
    <property type="entry name" value="Lysozyme-like_dom_sf"/>
</dbReference>
<evidence type="ECO:0000256" key="3">
    <source>
        <dbReference type="ARBA" id="ARBA00010333"/>
    </source>
</evidence>
<comment type="subcellular location">
    <subcellularLocation>
        <location evidence="9">Cell outer membrane</location>
        <topology evidence="9">Peripheral membrane protein</topology>
    </subcellularLocation>
    <text evidence="9">Attached to the inner leaflet of the outer membrane.</text>
</comment>
<keyword evidence="6 9" id="KW-0998">Cell outer membrane</keyword>
<dbReference type="GO" id="GO:0016998">
    <property type="term" value="P:cell wall macromolecule catabolic process"/>
    <property type="evidence" value="ECO:0007669"/>
    <property type="project" value="UniProtKB-UniRule"/>
</dbReference>
<comment type="catalytic activity">
    <reaction evidence="1 9">
        <text>Exolytic cleavage of the (1-&gt;4)-beta-glycosidic linkage between N-acetylmuramic acid (MurNAc) and N-acetylglucosamine (GlcNAc) residues in peptidoglycan, from either the reducing or the non-reducing ends of the peptidoglycan chains, with concomitant formation of a 1,6-anhydrobond in the MurNAc residue.</text>
        <dbReference type="EC" id="4.2.2.n1"/>
    </reaction>
</comment>
<evidence type="ECO:0000256" key="8">
    <source>
        <dbReference type="ARBA" id="ARBA00023316"/>
    </source>
</evidence>
<protein>
    <recommendedName>
        <fullName evidence="9">Membrane-bound lytic murein transglycosylase F</fullName>
        <ecNumber evidence="9">4.2.2.n1</ecNumber>
    </recommendedName>
    <alternativeName>
        <fullName evidence="9">Murein lyase F</fullName>
    </alternativeName>
</protein>
<comment type="similarity">
    <text evidence="9">In the N-terminal section; belongs to the bacterial solute-binding protein 3 family.</text>
</comment>
<comment type="caution">
    <text evidence="9">Lacks conserved residue(s) required for the propagation of feature annotation.</text>
</comment>
<comment type="similarity">
    <text evidence="3">Belongs to the bacterial solute-binding protein 3 family.</text>
</comment>
<feature type="transmembrane region" description="Helical" evidence="10">
    <location>
        <begin position="33"/>
        <end position="51"/>
    </location>
</feature>
<dbReference type="Proteomes" id="UP000294555">
    <property type="component" value="Unassembled WGS sequence"/>
</dbReference>
<dbReference type="GO" id="GO:0071555">
    <property type="term" value="P:cell wall organization"/>
    <property type="evidence" value="ECO:0007669"/>
    <property type="project" value="UniProtKB-KW"/>
</dbReference>
<dbReference type="AlphaFoldDB" id="A0A4R1NH61"/>
<dbReference type="SMART" id="SM00062">
    <property type="entry name" value="PBPb"/>
    <property type="match status" value="1"/>
</dbReference>
<keyword evidence="10" id="KW-1133">Transmembrane helix</keyword>
<dbReference type="InterPro" id="IPR000189">
    <property type="entry name" value="Transglyc_AS"/>
</dbReference>
<dbReference type="GO" id="GO:0009279">
    <property type="term" value="C:cell outer membrane"/>
    <property type="evidence" value="ECO:0007669"/>
    <property type="project" value="UniProtKB-SubCell"/>
</dbReference>
<dbReference type="SUPFAM" id="SSF53955">
    <property type="entry name" value="Lysozyme-like"/>
    <property type="match status" value="1"/>
</dbReference>
<gene>
    <name evidence="9" type="primary">mltF</name>
    <name evidence="12" type="ORF">EZJ58_5230</name>
</gene>
<evidence type="ECO:0000256" key="5">
    <source>
        <dbReference type="ARBA" id="ARBA00023136"/>
    </source>
</evidence>
<comment type="caution">
    <text evidence="12">The sequence shown here is derived from an EMBL/GenBank/DDBJ whole genome shotgun (WGS) entry which is preliminary data.</text>
</comment>
<dbReference type="GO" id="GO:0008933">
    <property type="term" value="F:peptidoglycan lytic transglycosylase activity"/>
    <property type="evidence" value="ECO:0007669"/>
    <property type="project" value="UniProtKB-UniRule"/>
</dbReference>
<reference evidence="12 13" key="1">
    <citation type="submission" date="2019-02" db="EMBL/GenBank/DDBJ databases">
        <title>Investigation of anaerobic lignin degradation for improved lignocellulosic biofuels.</title>
        <authorList>
            <person name="Deangelis K."/>
        </authorList>
    </citation>
    <scope>NUCLEOTIDE SEQUENCE [LARGE SCALE GENOMIC DNA]</scope>
    <source>
        <strain evidence="12 13">159R</strain>
    </source>
</reference>
<keyword evidence="8 9" id="KW-0961">Cell wall biogenesis/degradation</keyword>
<accession>A0A4R1NH61</accession>
<evidence type="ECO:0000256" key="7">
    <source>
        <dbReference type="ARBA" id="ARBA00023239"/>
    </source>
</evidence>
<name>A0A4R1NH61_9GAMM</name>
<dbReference type="InterPro" id="IPR023703">
    <property type="entry name" value="MltF"/>
</dbReference>
<feature type="active site" evidence="9">
    <location>
        <position position="340"/>
    </location>
</feature>
<comment type="similarity">
    <text evidence="2">Belongs to the transglycosylase Slt family.</text>
</comment>
<dbReference type="FunFam" id="1.10.530.10:FF:000003">
    <property type="entry name" value="Membrane-bound lytic murein transglycosylase F"/>
    <property type="match status" value="1"/>
</dbReference>
<dbReference type="PANTHER" id="PTHR35936">
    <property type="entry name" value="MEMBRANE-BOUND LYTIC MUREIN TRANSGLYCOSYLASE F"/>
    <property type="match status" value="1"/>
</dbReference>
<keyword evidence="7 9" id="KW-0456">Lyase</keyword>